<evidence type="ECO:0000313" key="4">
    <source>
        <dbReference type="Proteomes" id="UP000182126"/>
    </source>
</evidence>
<name>A0A1H1SJ29_9MICO</name>
<sequence>MNDKTPAPDQNPTPDENDTAGQNSAPAVPNAGQDQHAGQDSPAGHDANADAPTVPVAPAPGPAAAPEAPVAATPAKPGRKRALLIGGGIAAAVLLAGGGVAVGAAIGDEFGDDDDRPAMEGPRHEGDRGPRGDHRGDEDARPSGDRGDRGPVTGIGTDDIDELLAIAAAAQDAAEGEVTSIDAKRDGTWEVQLTTSAGDETEVRVDDDLAATVVSTDAADDDKGPTLTLDEETIRTLVDAALAEAEGMITDLDVDSDDVSPYDASVLTTDNRSIDISFDASFAVVGTDVDE</sequence>
<organism evidence="3 4">
    <name type="scientific">Microbacterium paraoxydans</name>
    <dbReference type="NCBI Taxonomy" id="199592"/>
    <lineage>
        <taxon>Bacteria</taxon>
        <taxon>Bacillati</taxon>
        <taxon>Actinomycetota</taxon>
        <taxon>Actinomycetes</taxon>
        <taxon>Micrococcales</taxon>
        <taxon>Microbacteriaceae</taxon>
        <taxon>Microbacterium</taxon>
    </lineage>
</organism>
<dbReference type="Proteomes" id="UP000182126">
    <property type="component" value="Chromosome I"/>
</dbReference>
<keyword evidence="2" id="KW-0812">Transmembrane</keyword>
<feature type="region of interest" description="Disordered" evidence="1">
    <location>
        <begin position="105"/>
        <end position="158"/>
    </location>
</feature>
<feature type="compositionally biased region" description="Low complexity" evidence="1">
    <location>
        <begin position="64"/>
        <end position="76"/>
    </location>
</feature>
<keyword evidence="2" id="KW-1133">Transmembrane helix</keyword>
<reference evidence="3 4" key="1">
    <citation type="submission" date="2016-10" db="EMBL/GenBank/DDBJ databases">
        <authorList>
            <person name="de Groot N.N."/>
        </authorList>
    </citation>
    <scope>NUCLEOTIDE SEQUENCE [LARGE SCALE GENOMIC DNA]</scope>
    <source>
        <strain evidence="3 4">DSM 15019</strain>
    </source>
</reference>
<dbReference type="EMBL" id="LT629770">
    <property type="protein sequence ID" value="SDS47818.1"/>
    <property type="molecule type" value="Genomic_DNA"/>
</dbReference>
<dbReference type="RefSeq" id="WP_231919538.1">
    <property type="nucleotide sequence ID" value="NZ_LT629770.1"/>
</dbReference>
<protein>
    <recommendedName>
        <fullName evidence="5">Peptidase propeptide and YPEB domain-containing protein</fullName>
    </recommendedName>
</protein>
<accession>A0A1H1SJ29</accession>
<evidence type="ECO:0000256" key="1">
    <source>
        <dbReference type="SAM" id="MobiDB-lite"/>
    </source>
</evidence>
<evidence type="ECO:0000313" key="3">
    <source>
        <dbReference type="EMBL" id="SDS47818.1"/>
    </source>
</evidence>
<feature type="compositionally biased region" description="Polar residues" evidence="1">
    <location>
        <begin position="8"/>
        <end position="25"/>
    </location>
</feature>
<evidence type="ECO:0000256" key="2">
    <source>
        <dbReference type="SAM" id="Phobius"/>
    </source>
</evidence>
<feature type="region of interest" description="Disordered" evidence="1">
    <location>
        <begin position="1"/>
        <end position="78"/>
    </location>
</feature>
<feature type="transmembrane region" description="Helical" evidence="2">
    <location>
        <begin position="82"/>
        <end position="106"/>
    </location>
</feature>
<feature type="compositionally biased region" description="Basic and acidic residues" evidence="1">
    <location>
        <begin position="116"/>
        <end position="149"/>
    </location>
</feature>
<keyword evidence="2" id="KW-0472">Membrane</keyword>
<dbReference type="Gene3D" id="3.30.505.20">
    <property type="match status" value="1"/>
</dbReference>
<dbReference type="GeneID" id="36298872"/>
<gene>
    <name evidence="3" type="ORF">SAMN04489809_1943</name>
</gene>
<dbReference type="AlphaFoldDB" id="A0A1H1SJ29"/>
<evidence type="ECO:0008006" key="5">
    <source>
        <dbReference type="Google" id="ProtNLM"/>
    </source>
</evidence>
<proteinExistence type="predicted"/>